<reference evidence="2" key="1">
    <citation type="submission" date="2008-06" db="EMBL/GenBank/DDBJ databases">
        <title>Complete sequence of Chlorobium phaeobacteroides BS1.</title>
        <authorList>
            <consortium name="US DOE Joint Genome Institute"/>
            <person name="Lucas S."/>
            <person name="Copeland A."/>
            <person name="Lapidus A."/>
            <person name="Glavina del Rio T."/>
            <person name="Dalin E."/>
            <person name="Tice H."/>
            <person name="Bruce D."/>
            <person name="Goodwin L."/>
            <person name="Pitluck S."/>
            <person name="Schmutz J."/>
            <person name="Larimer F."/>
            <person name="Land M."/>
            <person name="Hauser L."/>
            <person name="Kyrpides N."/>
            <person name="Ovchinnikova G."/>
            <person name="Li T."/>
            <person name="Liu Z."/>
            <person name="Zhao F."/>
            <person name="Overmann J."/>
            <person name="Bryant D.A."/>
            <person name="Richardson P."/>
        </authorList>
    </citation>
    <scope>NUCLEOTIDE SEQUENCE [LARGE SCALE GENOMIC DNA]</scope>
    <source>
        <strain evidence="2">BS1</strain>
    </source>
</reference>
<dbReference type="STRING" id="331678.Cphamn1_0185"/>
<dbReference type="KEGG" id="cpb:Cphamn1_0185"/>
<dbReference type="AlphaFoldDB" id="B3EKI1"/>
<dbReference type="InterPro" id="IPR003772">
    <property type="entry name" value="YceD"/>
</dbReference>
<name>B3EKI1_CHLPB</name>
<evidence type="ECO:0000256" key="1">
    <source>
        <dbReference type="SAM" id="MobiDB-lite"/>
    </source>
</evidence>
<dbReference type="OrthoDB" id="597820at2"/>
<dbReference type="HOGENOM" id="CLU_1502109_0_0_10"/>
<dbReference type="EMBL" id="CP001101">
    <property type="protein sequence ID" value="ACE03159.1"/>
    <property type="molecule type" value="Genomic_DNA"/>
</dbReference>
<sequence>MVTEKGVIGIRIAGLSEGLHEYDFACKASDFKNPELAEPAFCNEIRVRIAAVRTEREMTVDIETKTVAEFSCDRCLEPLKKELTGKYRILFAFSDTGALSEKSDENYRALDRNAVTVDLTEDVRETLLLSKPMKVVCADKSACTLYQENSPLNADHESETASPWKESLEKLKGK</sequence>
<evidence type="ECO:0008006" key="3">
    <source>
        <dbReference type="Google" id="ProtNLM"/>
    </source>
</evidence>
<proteinExistence type="predicted"/>
<protein>
    <recommendedName>
        <fullName evidence="3">DUF177 domain-containing protein</fullName>
    </recommendedName>
</protein>
<accession>B3EKI1</accession>
<gene>
    <name evidence="2" type="ordered locus">Cphamn1_0185</name>
</gene>
<dbReference type="Pfam" id="PF02620">
    <property type="entry name" value="YceD"/>
    <property type="match status" value="1"/>
</dbReference>
<evidence type="ECO:0000313" key="2">
    <source>
        <dbReference type="EMBL" id="ACE03159.1"/>
    </source>
</evidence>
<dbReference type="eggNOG" id="COG1399">
    <property type="taxonomic scope" value="Bacteria"/>
</dbReference>
<organism evidence="2">
    <name type="scientific">Chlorobium phaeobacteroides (strain BS1)</name>
    <dbReference type="NCBI Taxonomy" id="331678"/>
    <lineage>
        <taxon>Bacteria</taxon>
        <taxon>Pseudomonadati</taxon>
        <taxon>Chlorobiota</taxon>
        <taxon>Chlorobiia</taxon>
        <taxon>Chlorobiales</taxon>
        <taxon>Chlorobiaceae</taxon>
        <taxon>Chlorobium/Pelodictyon group</taxon>
        <taxon>Chlorobium</taxon>
    </lineage>
</organism>
<feature type="region of interest" description="Disordered" evidence="1">
    <location>
        <begin position="153"/>
        <end position="174"/>
    </location>
</feature>